<dbReference type="EC" id="3.2.1.39" evidence="5"/>
<gene>
    <name evidence="21" type="ORF">AGERDE_LOCUS11094</name>
</gene>
<keyword evidence="7" id="KW-0134">Cell wall</keyword>
<keyword evidence="14" id="KW-0961">Cell wall biogenesis/degradation</keyword>
<dbReference type="InterPro" id="IPR050732">
    <property type="entry name" value="Beta-glucan_modifiers"/>
</dbReference>
<dbReference type="AlphaFoldDB" id="A0A9N9DK85"/>
<evidence type="ECO:0000256" key="10">
    <source>
        <dbReference type="ARBA" id="ARBA00022801"/>
    </source>
</evidence>
<reference evidence="21" key="1">
    <citation type="submission" date="2021-06" db="EMBL/GenBank/DDBJ databases">
        <authorList>
            <person name="Kallberg Y."/>
            <person name="Tangrot J."/>
            <person name="Rosling A."/>
        </authorList>
    </citation>
    <scope>NUCLEOTIDE SEQUENCE</scope>
    <source>
        <strain evidence="21">MT106</strain>
    </source>
</reference>
<evidence type="ECO:0000313" key="22">
    <source>
        <dbReference type="Proteomes" id="UP000789831"/>
    </source>
</evidence>
<dbReference type="Proteomes" id="UP000789831">
    <property type="component" value="Unassembled WGS sequence"/>
</dbReference>
<evidence type="ECO:0000256" key="7">
    <source>
        <dbReference type="ARBA" id="ARBA00022512"/>
    </source>
</evidence>
<evidence type="ECO:0000256" key="6">
    <source>
        <dbReference type="ARBA" id="ARBA00022475"/>
    </source>
</evidence>
<evidence type="ECO:0000256" key="1">
    <source>
        <dbReference type="ARBA" id="ARBA00000382"/>
    </source>
</evidence>
<name>A0A9N9DK85_9GLOM</name>
<evidence type="ECO:0000313" key="21">
    <source>
        <dbReference type="EMBL" id="CAG8643690.1"/>
    </source>
</evidence>
<dbReference type="InterPro" id="IPR000490">
    <property type="entry name" value="Glyco_hydro_17"/>
</dbReference>
<keyword evidence="13" id="KW-0119">Carbohydrate metabolism</keyword>
<dbReference type="Gene3D" id="3.20.20.80">
    <property type="entry name" value="Glycosidases"/>
    <property type="match status" value="1"/>
</dbReference>
<evidence type="ECO:0000256" key="15">
    <source>
        <dbReference type="ARBA" id="ARBA00023326"/>
    </source>
</evidence>
<dbReference type="InterPro" id="IPR017853">
    <property type="entry name" value="GH"/>
</dbReference>
<organism evidence="21 22">
    <name type="scientific">Ambispora gerdemannii</name>
    <dbReference type="NCBI Taxonomy" id="144530"/>
    <lineage>
        <taxon>Eukaryota</taxon>
        <taxon>Fungi</taxon>
        <taxon>Fungi incertae sedis</taxon>
        <taxon>Mucoromycota</taxon>
        <taxon>Glomeromycotina</taxon>
        <taxon>Glomeromycetes</taxon>
        <taxon>Archaeosporales</taxon>
        <taxon>Ambisporaceae</taxon>
        <taxon>Ambispora</taxon>
    </lineage>
</organism>
<evidence type="ECO:0000256" key="8">
    <source>
        <dbReference type="ARBA" id="ARBA00022525"/>
    </source>
</evidence>
<dbReference type="GO" id="GO:0009986">
    <property type="term" value="C:cell surface"/>
    <property type="evidence" value="ECO:0007669"/>
    <property type="project" value="TreeGrafter"/>
</dbReference>
<comment type="similarity">
    <text evidence="4 19">Belongs to the glycosyl hydrolase 17 family.</text>
</comment>
<keyword evidence="15" id="KW-0624">Polysaccharide degradation</keyword>
<keyword evidence="11 20" id="KW-0472">Membrane</keyword>
<comment type="function">
    <text evidence="16">Glucanases play a role in cell expansion during growth, in cell-cell fusion during mating, and in spore release during sporulation. This enzyme may be involved in beta-glucan degradation. Active on laminarin and lichenan.</text>
</comment>
<keyword evidence="12" id="KW-0325">Glycoprotein</keyword>
<dbReference type="Pfam" id="PF00332">
    <property type="entry name" value="Glyco_hydro_17"/>
    <property type="match status" value="1"/>
</dbReference>
<keyword evidence="20" id="KW-0812">Transmembrane</keyword>
<evidence type="ECO:0000256" key="14">
    <source>
        <dbReference type="ARBA" id="ARBA00023316"/>
    </source>
</evidence>
<evidence type="ECO:0000256" key="11">
    <source>
        <dbReference type="ARBA" id="ARBA00023136"/>
    </source>
</evidence>
<keyword evidence="8" id="KW-0964">Secreted</keyword>
<accession>A0A9N9DK85</accession>
<keyword evidence="10" id="KW-0378">Hydrolase</keyword>
<keyword evidence="6" id="KW-1003">Cell membrane</keyword>
<dbReference type="GO" id="GO:0000272">
    <property type="term" value="P:polysaccharide catabolic process"/>
    <property type="evidence" value="ECO:0007669"/>
    <property type="project" value="UniProtKB-KW"/>
</dbReference>
<keyword evidence="9" id="KW-0732">Signal</keyword>
<dbReference type="GO" id="GO:0071555">
    <property type="term" value="P:cell wall organization"/>
    <property type="evidence" value="ECO:0007669"/>
    <property type="project" value="UniProtKB-KW"/>
</dbReference>
<keyword evidence="22" id="KW-1185">Reference proteome</keyword>
<sequence length="356" mass="39875">MKRRNIIIGVIVSLLIITAIIIGLAVGTRKSKSNNPTSDSNPTFTTWDGQSVNLTIQTNSIYKKSLYGINYGPVNATWPECGNTLGDVIEDVKILSQLTKRQVLIRLYGMDCNMANYTILAIKYLRVDIKVIPTIWVDGNMTTYQRQHDDLFANLQQHGFDYIEGISVGNEVIFRKEVSTDDLYKRIADVRQAIRALPNVPKDLPVFTSDLGSNVGDVFTTAVDAVFANVHPYFAGVTAEEATAWSLKWFDENDVTFANKQKKPAVIAEVGWPTNGLSNKGAVASIPNLQTFISQFICEANKKQYKYYYFETFDTPWKTERFTLLEGSWGLFYPDRTLKPGLTLPDCAPTAPGIRN</sequence>
<evidence type="ECO:0000256" key="5">
    <source>
        <dbReference type="ARBA" id="ARBA00012780"/>
    </source>
</evidence>
<dbReference type="GO" id="GO:0042973">
    <property type="term" value="F:glucan endo-1,3-beta-D-glucosidase activity"/>
    <property type="evidence" value="ECO:0007669"/>
    <property type="project" value="UniProtKB-EC"/>
</dbReference>
<evidence type="ECO:0000256" key="3">
    <source>
        <dbReference type="ARBA" id="ARBA00004401"/>
    </source>
</evidence>
<evidence type="ECO:0000256" key="9">
    <source>
        <dbReference type="ARBA" id="ARBA00022729"/>
    </source>
</evidence>
<dbReference type="OrthoDB" id="77201at2759"/>
<dbReference type="EMBL" id="CAJVPL010004145">
    <property type="protein sequence ID" value="CAG8643690.1"/>
    <property type="molecule type" value="Genomic_DNA"/>
</dbReference>
<protein>
    <recommendedName>
        <fullName evidence="5">glucan endo-1,3-beta-D-glucosidase</fullName>
        <ecNumber evidence="5">3.2.1.39</ecNumber>
    </recommendedName>
    <alternativeName>
        <fullName evidence="18">Endo-1,3-beta-glucanase btgC</fullName>
    </alternativeName>
    <alternativeName>
        <fullName evidence="17">Laminarinase btgC</fullName>
    </alternativeName>
</protein>
<evidence type="ECO:0000256" key="17">
    <source>
        <dbReference type="ARBA" id="ARBA00042373"/>
    </source>
</evidence>
<evidence type="ECO:0000256" key="12">
    <source>
        <dbReference type="ARBA" id="ARBA00023180"/>
    </source>
</evidence>
<comment type="caution">
    <text evidence="21">The sequence shown here is derived from an EMBL/GenBank/DDBJ whole genome shotgun (WGS) entry which is preliminary data.</text>
</comment>
<dbReference type="GO" id="GO:0005576">
    <property type="term" value="C:extracellular region"/>
    <property type="evidence" value="ECO:0007669"/>
    <property type="project" value="TreeGrafter"/>
</dbReference>
<keyword evidence="20" id="KW-1133">Transmembrane helix</keyword>
<evidence type="ECO:0000256" key="2">
    <source>
        <dbReference type="ARBA" id="ARBA00004191"/>
    </source>
</evidence>
<dbReference type="GO" id="GO:0005886">
    <property type="term" value="C:plasma membrane"/>
    <property type="evidence" value="ECO:0007669"/>
    <property type="project" value="UniProtKB-SubCell"/>
</dbReference>
<dbReference type="PANTHER" id="PTHR16631">
    <property type="entry name" value="GLUCAN 1,3-BETA-GLUCOSIDASE"/>
    <property type="match status" value="1"/>
</dbReference>
<evidence type="ECO:0000256" key="4">
    <source>
        <dbReference type="ARBA" id="ARBA00008773"/>
    </source>
</evidence>
<dbReference type="PANTHER" id="PTHR16631:SF17">
    <property type="entry name" value="GLUCAN ENDO-1,3-BETA-GLUCOSIDASE BTGC"/>
    <property type="match status" value="1"/>
</dbReference>
<proteinExistence type="inferred from homology"/>
<dbReference type="SUPFAM" id="SSF51445">
    <property type="entry name" value="(Trans)glycosidases"/>
    <property type="match status" value="1"/>
</dbReference>
<feature type="transmembrane region" description="Helical" evidence="20">
    <location>
        <begin position="6"/>
        <end position="26"/>
    </location>
</feature>
<evidence type="ECO:0000256" key="13">
    <source>
        <dbReference type="ARBA" id="ARBA00023277"/>
    </source>
</evidence>
<comment type="catalytic activity">
    <reaction evidence="1">
        <text>Hydrolysis of (1-&gt;3)-beta-D-glucosidic linkages in (1-&gt;3)-beta-D-glucans.</text>
        <dbReference type="EC" id="3.2.1.39"/>
    </reaction>
</comment>
<comment type="subcellular location">
    <subcellularLocation>
        <location evidence="3">Cell membrane</location>
        <topology evidence="3">Single-pass type II membrane protein</topology>
    </subcellularLocation>
    <subcellularLocation>
        <location evidence="2">Secreted</location>
        <location evidence="2">Cell wall</location>
    </subcellularLocation>
</comment>
<evidence type="ECO:0000256" key="19">
    <source>
        <dbReference type="RuleBase" id="RU004335"/>
    </source>
</evidence>
<evidence type="ECO:0000256" key="18">
    <source>
        <dbReference type="ARBA" id="ARBA00043078"/>
    </source>
</evidence>
<evidence type="ECO:0000256" key="20">
    <source>
        <dbReference type="SAM" id="Phobius"/>
    </source>
</evidence>
<evidence type="ECO:0000256" key="16">
    <source>
        <dbReference type="ARBA" id="ARBA00037649"/>
    </source>
</evidence>
<dbReference type="GO" id="GO:0009277">
    <property type="term" value="C:fungal-type cell wall"/>
    <property type="evidence" value="ECO:0007669"/>
    <property type="project" value="TreeGrafter"/>
</dbReference>